<dbReference type="GeneID" id="55584101"/>
<organism evidence="4 5">
    <name type="scientific">Conexivisphaera calida</name>
    <dbReference type="NCBI Taxonomy" id="1874277"/>
    <lineage>
        <taxon>Archaea</taxon>
        <taxon>Nitrososphaerota</taxon>
        <taxon>Conexivisphaeria</taxon>
        <taxon>Conexivisphaerales</taxon>
        <taxon>Conexivisphaeraceae</taxon>
        <taxon>Conexivisphaera</taxon>
    </lineage>
</organism>
<dbReference type="Gene3D" id="3.10.20.30">
    <property type="match status" value="1"/>
</dbReference>
<dbReference type="Pfam" id="PF01926">
    <property type="entry name" value="MMR_HSR1"/>
    <property type="match status" value="1"/>
</dbReference>
<dbReference type="AlphaFoldDB" id="A0A4P2VC23"/>
<dbReference type="InterPro" id="IPR012676">
    <property type="entry name" value="TGS-like"/>
</dbReference>
<reference evidence="4 5" key="1">
    <citation type="journal article" date="2019" name="ISME J.">
        <title>Isolation and characterization of a thermophilic sulfur- and iron-reducing thaumarchaeote from a terrestrial acidic hot spring.</title>
        <authorList>
            <person name="Kato S."/>
            <person name="Itoh T."/>
            <person name="Yuki M."/>
            <person name="Nagamori M."/>
            <person name="Ohnishi M."/>
            <person name="Uematsu K."/>
            <person name="Suzuki K."/>
            <person name="Takashina T."/>
            <person name="Ohkuma M."/>
        </authorList>
    </citation>
    <scope>NUCLEOTIDE SEQUENCE [LARGE SCALE GENOMIC DNA]</scope>
    <source>
        <strain evidence="4 5">NAS-02</strain>
    </source>
</reference>
<dbReference type="PANTHER" id="PTHR23305:SF1">
    <property type="entry name" value="OBG-TYPE G DOMAIN-CONTAINING PROTEIN"/>
    <property type="match status" value="1"/>
</dbReference>
<dbReference type="GO" id="GO:0005737">
    <property type="term" value="C:cytoplasm"/>
    <property type="evidence" value="ECO:0007669"/>
    <property type="project" value="TreeGrafter"/>
</dbReference>
<dbReference type="NCBIfam" id="NF007171">
    <property type="entry name" value="PRK09602.1"/>
    <property type="match status" value="1"/>
</dbReference>
<dbReference type="EMBL" id="AP018732">
    <property type="protein sequence ID" value="BBE41677.1"/>
    <property type="molecule type" value="Genomic_DNA"/>
</dbReference>
<dbReference type="GO" id="GO:0016887">
    <property type="term" value="F:ATP hydrolysis activity"/>
    <property type="evidence" value="ECO:0007669"/>
    <property type="project" value="TreeGrafter"/>
</dbReference>
<dbReference type="PROSITE" id="PS51710">
    <property type="entry name" value="G_OBG"/>
    <property type="match status" value="1"/>
</dbReference>
<keyword evidence="1" id="KW-0547">Nucleotide-binding</keyword>
<dbReference type="InterPro" id="IPR031167">
    <property type="entry name" value="G_OBG"/>
</dbReference>
<evidence type="ECO:0000259" key="2">
    <source>
        <dbReference type="PROSITE" id="PS51710"/>
    </source>
</evidence>
<dbReference type="Gene3D" id="1.10.8.470">
    <property type="match status" value="1"/>
</dbReference>
<dbReference type="SUPFAM" id="SSF52540">
    <property type="entry name" value="P-loop containing nucleoside triphosphate hydrolases"/>
    <property type="match status" value="1"/>
</dbReference>
<evidence type="ECO:0000313" key="4">
    <source>
        <dbReference type="EMBL" id="BBE41677.1"/>
    </source>
</evidence>
<dbReference type="PROSITE" id="PS51880">
    <property type="entry name" value="TGS"/>
    <property type="match status" value="1"/>
</dbReference>
<protein>
    <submittedName>
        <fullName evidence="4">GTP-binding and nucleic acid-binding protein YchF</fullName>
    </submittedName>
</protein>
<dbReference type="CDD" id="cd01669">
    <property type="entry name" value="TGS_MJ1332_like"/>
    <property type="match status" value="1"/>
</dbReference>
<keyword evidence="5" id="KW-1185">Reference proteome</keyword>
<dbReference type="Gene3D" id="3.40.50.300">
    <property type="entry name" value="P-loop containing nucleotide triphosphate hydrolases"/>
    <property type="match status" value="1"/>
</dbReference>
<feature type="domain" description="TGS" evidence="3">
    <location>
        <begin position="320"/>
        <end position="396"/>
    </location>
</feature>
<evidence type="ECO:0000259" key="3">
    <source>
        <dbReference type="PROSITE" id="PS51880"/>
    </source>
</evidence>
<dbReference type="RefSeq" id="WP_174447993.1">
    <property type="nucleotide sequence ID" value="NZ_AP018732.1"/>
</dbReference>
<dbReference type="OrthoDB" id="5875at2157"/>
<dbReference type="PANTHER" id="PTHR23305">
    <property type="entry name" value="OBG GTPASE FAMILY"/>
    <property type="match status" value="1"/>
</dbReference>
<dbReference type="Pfam" id="PF02824">
    <property type="entry name" value="TGS"/>
    <property type="match status" value="1"/>
</dbReference>
<dbReference type="Proteomes" id="UP000509448">
    <property type="component" value="Chromosome"/>
</dbReference>
<evidence type="ECO:0000256" key="1">
    <source>
        <dbReference type="ARBA" id="ARBA00022741"/>
    </source>
</evidence>
<dbReference type="InterPro" id="IPR004095">
    <property type="entry name" value="TGS"/>
</dbReference>
<dbReference type="SUPFAM" id="SSF81271">
    <property type="entry name" value="TGS-like"/>
    <property type="match status" value="1"/>
</dbReference>
<dbReference type="InterPro" id="IPR027417">
    <property type="entry name" value="P-loop_NTPase"/>
</dbReference>
<dbReference type="PRINTS" id="PR00326">
    <property type="entry name" value="GTP1OBG"/>
</dbReference>
<proteinExistence type="predicted"/>
<dbReference type="InterPro" id="IPR013646">
    <property type="entry name" value="YGR210-like_G4"/>
</dbReference>
<dbReference type="KEGG" id="ccai:NAS2_0284"/>
<dbReference type="InterPro" id="IPR006073">
    <property type="entry name" value="GTP-bd"/>
</dbReference>
<gene>
    <name evidence="4" type="ORF">NAS2_0284</name>
</gene>
<dbReference type="GO" id="GO:0005525">
    <property type="term" value="F:GTP binding"/>
    <property type="evidence" value="ECO:0007669"/>
    <property type="project" value="InterPro"/>
</dbReference>
<evidence type="ECO:0000313" key="5">
    <source>
        <dbReference type="Proteomes" id="UP000509448"/>
    </source>
</evidence>
<sequence length="401" mass="43951">MEQVSIGLIGKPNSGKSTFFSAATLVDVAIANYPFTTVEPNVGVAYVSSPCVCRELGVKDDPVNSVCLDGIRYIPIKLIDVAGLIPGAARGLGLGNKFLDDVRRADAIIHVVDASGSTDEEGRIVDPGSHDPVVDVEFVAREYELWMRGILEKDWPRVTRIQDSKEALGELEKRLSGLGITSKDIRDALGRIGLLGKPSHSWSDHLDEFVHELRVLAKPMLIAANKVDLPTAARNLERLRGTGLKVVPTSAISELALRKAAKQGLIRYRPGDGDFEEVEGVTVSPEQGRALRYIREKVLKVFGGTGVQQALNAAVFELLDMIVVYPVEDEERLSDKDGHVLPDAYLVRRGSSARDLAYRVHTELGETFLHAVDVRRKMRVGADHVLKNNDVIKIVATAQRR</sequence>
<accession>A0A4P2VC23</accession>
<dbReference type="Pfam" id="PF08438">
    <property type="entry name" value="YGR210-like_G4"/>
    <property type="match status" value="1"/>
</dbReference>
<feature type="domain" description="OBG-type G" evidence="2">
    <location>
        <begin position="4"/>
        <end position="269"/>
    </location>
</feature>
<dbReference type="CDD" id="cd01899">
    <property type="entry name" value="Ygr210"/>
    <property type="match status" value="1"/>
</dbReference>
<dbReference type="InterPro" id="IPR012675">
    <property type="entry name" value="Beta-grasp_dom_sf"/>
</dbReference>
<name>A0A4P2VC23_9ARCH</name>